<protein>
    <submittedName>
        <fullName evidence="1">Uncharacterized protein</fullName>
    </submittedName>
</protein>
<dbReference type="GeneID" id="20814205"/>
<sequence length="1370" mass="168404">MLRTCKRNDWASFDRLLSSASPVCAPSVADTNLSTVLPSGYEDDPIDRFMPMRDVAAAGCRYWNRDDKLQVLTLWRAWKKFVRYRARLRRNVVWMLVRRSHGWFTQWVKYVAYRSGKRLHIAPAIKELGHMLDQSRQRRSWMAWSRALTLEHTSRVHRHILLRRQLATIWGQWLTYNLGIQRRRIRHHMSMHLFMGIMWQRWKRGLRVQVHQRLQVSYMLHWKAKTRLRSWSALATHSRRMERCLVRWTIQSTRDTLWHTWYVWLAYGVRRRRQKKWVEQARRWNLQQWWLRWRRSVQALGKVNQRLAVARLHHVRTIKAKSMQHWQQQVVVMTTLDRFCKNFHRHTVMTSTWHALEELVRRRDAHLHRMARFRAHQRLQLWIQRALHTKRRLRRLEQSVHAAWTFLRLYRRWVEWRQHFASRQQGHAIDTLYTDRLMHKVMAHWKAAVARRQRLRHHIATSQANRSSQRKCFLFQAWKQHLVQVENQRQKVIFLRYRHDQLLARRALYALHQYRRWQQRQRYCMLLARRHYDHVLRSRYVPLALFEWKAVLEDTLALQHLWTSQLHTIHKYWSRKFVLRLWRRVTTCLHMARQCSRRQLVDRASSMLRAWRRLCVAQQGRRQSLLILTQEQGHRRRCYAWIKWRNRTAQLRAAREEADRRYWRRRLVGLLSCFVAWVQRYKGRKQLWQRAVAYRIDTLRKGSTSAWARWRQAYSVRQGRKDRVVAMIQRNDHRCMRRHFKAWRRRTWTSHEVAKCLAVRAMTFRHQVCLVWANLTSRQRYIRQILAMQAKEVLRRQLHRGVRQWTVHFAQWQHLRDWQVQLVHSAASRRWYFKWRALFQQRQATLHGIFARRLAMKRRCWVLWKCVVSQRHQMVQAEADAVEWRRRWMLRLRWQLWHLYVIGRRHSSQQYRIASTQHCRFRLKTTVAKLRDMCYFNHLMRSVHQHVTRRHLTAWAAHASTASVRRHRASAAKSHMRRWRARQSTLLWHSQAQGRTKLHACLHVASRRRRHSRLRQVWHVWRLLIHPAMQRKDSSTIVVKQRRGLRLWTDFVHSRRRRRQLERVADTHLRLVQFDHAWRSWLHFHQLQHTAVKLMVHRRAKWFVHWQKVLRSLKRRARGEFALVARAFQGWGLAVRVHLRARVGLWCVLNRLQLASVLWRWKVDTARRQKVQFAVAKRDRQVLRTSFQAWFQAVTVLWLRRYHTNRRCRDVVRSLLRRWFGVAGQLRIRRNRRQRVCRTVLATWFRFTYVHQAIATLAGRRRGRSAMAVLWRWKKVVAIGQSIRLARLNRTRHLWAVWVEFANDRASQRRTYSMLCRVLEREQLIDRSVAFQQTIRMKDDLRRDRDLLRLVVRGWHCHVVMSKRQGRLVP</sequence>
<dbReference type="OrthoDB" id="10475419at2759"/>
<gene>
    <name evidence="1" type="ORF">H257_12209</name>
</gene>
<accession>W4G1C9</accession>
<dbReference type="VEuPathDB" id="FungiDB:H257_12209"/>
<evidence type="ECO:0000313" key="1">
    <source>
        <dbReference type="EMBL" id="ETV72854.1"/>
    </source>
</evidence>
<name>W4G1C9_APHAT</name>
<dbReference type="RefSeq" id="XP_009837640.1">
    <property type="nucleotide sequence ID" value="XM_009839338.1"/>
</dbReference>
<proteinExistence type="predicted"/>
<organism evidence="1">
    <name type="scientific">Aphanomyces astaci</name>
    <name type="common">Crayfish plague agent</name>
    <dbReference type="NCBI Taxonomy" id="112090"/>
    <lineage>
        <taxon>Eukaryota</taxon>
        <taxon>Sar</taxon>
        <taxon>Stramenopiles</taxon>
        <taxon>Oomycota</taxon>
        <taxon>Saprolegniomycetes</taxon>
        <taxon>Saprolegniales</taxon>
        <taxon>Verrucalvaceae</taxon>
        <taxon>Aphanomyces</taxon>
    </lineage>
</organism>
<dbReference type="EMBL" id="KI913152">
    <property type="protein sequence ID" value="ETV72854.1"/>
    <property type="molecule type" value="Genomic_DNA"/>
</dbReference>
<reference evidence="1" key="1">
    <citation type="submission" date="2013-12" db="EMBL/GenBank/DDBJ databases">
        <title>The Genome Sequence of Aphanomyces astaci APO3.</title>
        <authorList>
            <consortium name="The Broad Institute Genomics Platform"/>
            <person name="Russ C."/>
            <person name="Tyler B."/>
            <person name="van West P."/>
            <person name="Dieguez-Uribeondo J."/>
            <person name="Young S.K."/>
            <person name="Zeng Q."/>
            <person name="Gargeya S."/>
            <person name="Fitzgerald M."/>
            <person name="Abouelleil A."/>
            <person name="Alvarado L."/>
            <person name="Chapman S.B."/>
            <person name="Gainer-Dewar J."/>
            <person name="Goldberg J."/>
            <person name="Griggs A."/>
            <person name="Gujja S."/>
            <person name="Hansen M."/>
            <person name="Howarth C."/>
            <person name="Imamovic A."/>
            <person name="Ireland A."/>
            <person name="Larimer J."/>
            <person name="McCowan C."/>
            <person name="Murphy C."/>
            <person name="Pearson M."/>
            <person name="Poon T.W."/>
            <person name="Priest M."/>
            <person name="Roberts A."/>
            <person name="Saif S."/>
            <person name="Shea T."/>
            <person name="Sykes S."/>
            <person name="Wortman J."/>
            <person name="Nusbaum C."/>
            <person name="Birren B."/>
        </authorList>
    </citation>
    <scope>NUCLEOTIDE SEQUENCE [LARGE SCALE GENOMIC DNA]</scope>
    <source>
        <strain evidence="1">APO3</strain>
    </source>
</reference>